<dbReference type="eggNOG" id="COG0596">
    <property type="taxonomic scope" value="Bacteria"/>
</dbReference>
<evidence type="ECO:0000313" key="12">
    <source>
        <dbReference type="Proteomes" id="UP000003959"/>
    </source>
</evidence>
<dbReference type="PRINTS" id="PR00793">
    <property type="entry name" value="PROAMNOPTASE"/>
</dbReference>
<dbReference type="OrthoDB" id="9775557at2"/>
<dbReference type="GO" id="GO:0006508">
    <property type="term" value="P:proteolysis"/>
    <property type="evidence" value="ECO:0007669"/>
    <property type="project" value="UniProtKB-KW"/>
</dbReference>
<dbReference type="GO" id="GO:0004177">
    <property type="term" value="F:aminopeptidase activity"/>
    <property type="evidence" value="ECO:0007669"/>
    <property type="project" value="UniProtKB-KW"/>
</dbReference>
<evidence type="ECO:0000256" key="4">
    <source>
        <dbReference type="ARBA" id="ARBA00012568"/>
    </source>
</evidence>
<organism evidence="11 12">
    <name type="scientific">Moorena producens 3L</name>
    <dbReference type="NCBI Taxonomy" id="489825"/>
    <lineage>
        <taxon>Bacteria</taxon>
        <taxon>Bacillati</taxon>
        <taxon>Cyanobacteriota</taxon>
        <taxon>Cyanophyceae</taxon>
        <taxon>Coleofasciculales</taxon>
        <taxon>Coleofasciculaceae</taxon>
        <taxon>Moorena</taxon>
    </lineage>
</organism>
<dbReference type="InterPro" id="IPR029058">
    <property type="entry name" value="AB_hydrolase_fold"/>
</dbReference>
<dbReference type="EMBL" id="GL890832">
    <property type="protein sequence ID" value="EGJ34529.1"/>
    <property type="molecule type" value="Genomic_DNA"/>
</dbReference>
<dbReference type="InterPro" id="IPR005944">
    <property type="entry name" value="Pro_iminopeptidase"/>
</dbReference>
<sequence>MRELYPPIEAYNQQTLTVSNLHTIYFEESGNPQGQPVVVLHGGPGGGSQPVYRQYFDPRKWRIVMFDQRGCGKSIPHAELEQNTTWDLASDKIHPTSQSVA</sequence>
<evidence type="ECO:0000256" key="6">
    <source>
        <dbReference type="ARBA" id="ARBA00022490"/>
    </source>
</evidence>
<reference evidence="12" key="1">
    <citation type="journal article" date="2011" name="Proc. Natl. Acad. Sci. U.S.A.">
        <title>Genomic insights into the physiology and ecology of the marine filamentous cyanobacterium Lyngbya majuscula.</title>
        <authorList>
            <person name="Jones A.C."/>
            <person name="Monroe E.A."/>
            <person name="Podell S."/>
            <person name="Hess W.R."/>
            <person name="Klages S."/>
            <person name="Esquenazi E."/>
            <person name="Niessen S."/>
            <person name="Hoover H."/>
            <person name="Rothmann M."/>
            <person name="Lasken R.S."/>
            <person name="Yates J.R.III."/>
            <person name="Reinhardt R."/>
            <person name="Kube M."/>
            <person name="Burkart M.D."/>
            <person name="Allen E.E."/>
            <person name="Dorrestein P.C."/>
            <person name="Gerwick W.H."/>
            <person name="Gerwick L."/>
        </authorList>
    </citation>
    <scope>NUCLEOTIDE SEQUENCE [LARGE SCALE GENOMIC DNA]</scope>
    <source>
        <strain evidence="12">3L</strain>
    </source>
</reference>
<dbReference type="SUPFAM" id="SSF53474">
    <property type="entry name" value="alpha/beta-Hydrolases"/>
    <property type="match status" value="1"/>
</dbReference>
<comment type="subcellular location">
    <subcellularLocation>
        <location evidence="2">Cytoplasm</location>
    </subcellularLocation>
</comment>
<evidence type="ECO:0000256" key="7">
    <source>
        <dbReference type="ARBA" id="ARBA00022670"/>
    </source>
</evidence>
<evidence type="ECO:0000256" key="8">
    <source>
        <dbReference type="ARBA" id="ARBA00022801"/>
    </source>
</evidence>
<accession>F4XLQ4</accession>
<dbReference type="Proteomes" id="UP000003959">
    <property type="component" value="Unassembled WGS sequence"/>
</dbReference>
<gene>
    <name evidence="11" type="ORF">LYNGBM3L_15430</name>
</gene>
<protein>
    <recommendedName>
        <fullName evidence="4">prolyl aminopeptidase</fullName>
        <ecNumber evidence="4">3.4.11.5</ecNumber>
    </recommendedName>
    <alternativeName>
        <fullName evidence="9">Prolyl aminopeptidase</fullName>
    </alternativeName>
</protein>
<proteinExistence type="inferred from homology"/>
<evidence type="ECO:0000256" key="5">
    <source>
        <dbReference type="ARBA" id="ARBA00022438"/>
    </source>
</evidence>
<dbReference type="InterPro" id="IPR002410">
    <property type="entry name" value="Peptidase_S33"/>
</dbReference>
<keyword evidence="7" id="KW-0645">Protease</keyword>
<evidence type="ECO:0000256" key="1">
    <source>
        <dbReference type="ARBA" id="ARBA00001585"/>
    </source>
</evidence>
<evidence type="ECO:0000313" key="11">
    <source>
        <dbReference type="EMBL" id="EGJ34529.1"/>
    </source>
</evidence>
<dbReference type="AlphaFoldDB" id="F4XLQ4"/>
<feature type="domain" description="AB hydrolase-1" evidence="10">
    <location>
        <begin position="36"/>
        <end position="90"/>
    </location>
</feature>
<keyword evidence="5" id="KW-0031">Aminopeptidase</keyword>
<comment type="catalytic activity">
    <reaction evidence="1">
        <text>Release of N-terminal proline from a peptide.</text>
        <dbReference type="EC" id="3.4.11.5"/>
    </reaction>
</comment>
<dbReference type="PANTHER" id="PTHR43722:SF1">
    <property type="entry name" value="PROLINE IMINOPEPTIDASE"/>
    <property type="match status" value="1"/>
</dbReference>
<dbReference type="Gene3D" id="3.40.50.1820">
    <property type="entry name" value="alpha/beta hydrolase"/>
    <property type="match status" value="1"/>
</dbReference>
<comment type="similarity">
    <text evidence="3">Belongs to the peptidase S33 family.</text>
</comment>
<dbReference type="EC" id="3.4.11.5" evidence="4"/>
<evidence type="ECO:0000256" key="9">
    <source>
        <dbReference type="ARBA" id="ARBA00029605"/>
    </source>
</evidence>
<evidence type="ECO:0000259" key="10">
    <source>
        <dbReference type="Pfam" id="PF00561"/>
    </source>
</evidence>
<evidence type="ECO:0000256" key="3">
    <source>
        <dbReference type="ARBA" id="ARBA00010088"/>
    </source>
</evidence>
<keyword evidence="8" id="KW-0378">Hydrolase</keyword>
<dbReference type="Pfam" id="PF00561">
    <property type="entry name" value="Abhydrolase_1"/>
    <property type="match status" value="1"/>
</dbReference>
<evidence type="ECO:0000256" key="2">
    <source>
        <dbReference type="ARBA" id="ARBA00004496"/>
    </source>
</evidence>
<dbReference type="HOGENOM" id="CLU_179980_0_0_3"/>
<name>F4XLQ4_9CYAN</name>
<keyword evidence="12" id="KW-1185">Reference proteome</keyword>
<dbReference type="PANTHER" id="PTHR43722">
    <property type="entry name" value="PROLINE IMINOPEPTIDASE"/>
    <property type="match status" value="1"/>
</dbReference>
<keyword evidence="6" id="KW-0963">Cytoplasm</keyword>
<dbReference type="GO" id="GO:0005737">
    <property type="term" value="C:cytoplasm"/>
    <property type="evidence" value="ECO:0007669"/>
    <property type="project" value="UniProtKB-SubCell"/>
</dbReference>
<dbReference type="InterPro" id="IPR000073">
    <property type="entry name" value="AB_hydrolase_1"/>
</dbReference>